<dbReference type="Pfam" id="PF09814">
    <property type="entry name" value="HECT_2"/>
    <property type="match status" value="1"/>
</dbReference>
<feature type="non-terminal residue" evidence="7">
    <location>
        <position position="1"/>
    </location>
</feature>
<evidence type="ECO:0000256" key="1">
    <source>
        <dbReference type="ARBA" id="ARBA00022723"/>
    </source>
</evidence>
<protein>
    <recommendedName>
        <fullName evidence="6">MYND-type domain-containing protein</fullName>
    </recommendedName>
</protein>
<reference evidence="7 8" key="1">
    <citation type="submission" date="2024-10" db="EMBL/GenBank/DDBJ databases">
        <title>Updated reference genomes for cyclostephanoid diatoms.</title>
        <authorList>
            <person name="Roberts W.R."/>
            <person name="Alverson A.J."/>
        </authorList>
    </citation>
    <scope>NUCLEOTIDE SEQUENCE [LARGE SCALE GENOMIC DNA]</scope>
    <source>
        <strain evidence="7 8">AJA276-08</strain>
    </source>
</reference>
<dbReference type="InterPro" id="IPR019193">
    <property type="entry name" value="UBQ-conj_enz_E2-bd_prot"/>
</dbReference>
<dbReference type="PROSITE" id="PS50865">
    <property type="entry name" value="ZF_MYND_2"/>
    <property type="match status" value="1"/>
</dbReference>
<feature type="region of interest" description="Disordered" evidence="5">
    <location>
        <begin position="135"/>
        <end position="241"/>
    </location>
</feature>
<dbReference type="PANTHER" id="PTHR31531:SF2">
    <property type="entry name" value="E3 UBIQUITIN-PROTEIN LIGASE E3D"/>
    <property type="match status" value="1"/>
</dbReference>
<feature type="compositionally biased region" description="Basic and acidic residues" evidence="5">
    <location>
        <begin position="159"/>
        <end position="179"/>
    </location>
</feature>
<evidence type="ECO:0000256" key="4">
    <source>
        <dbReference type="PROSITE-ProRule" id="PRU00134"/>
    </source>
</evidence>
<evidence type="ECO:0000259" key="6">
    <source>
        <dbReference type="PROSITE" id="PS50865"/>
    </source>
</evidence>
<dbReference type="PANTHER" id="PTHR31531">
    <property type="entry name" value="E3 UBIQUITIN-PROTEIN LIGASE E3D FAMILY MEMBER"/>
    <property type="match status" value="1"/>
</dbReference>
<dbReference type="SUPFAM" id="SSF144232">
    <property type="entry name" value="HIT/MYND zinc finger-like"/>
    <property type="match status" value="1"/>
</dbReference>
<keyword evidence="8" id="KW-1185">Reference proteome</keyword>
<organism evidence="7 8">
    <name type="scientific">Stephanodiscus triporus</name>
    <dbReference type="NCBI Taxonomy" id="2934178"/>
    <lineage>
        <taxon>Eukaryota</taxon>
        <taxon>Sar</taxon>
        <taxon>Stramenopiles</taxon>
        <taxon>Ochrophyta</taxon>
        <taxon>Bacillariophyta</taxon>
        <taxon>Coscinodiscophyceae</taxon>
        <taxon>Thalassiosirophycidae</taxon>
        <taxon>Stephanodiscales</taxon>
        <taxon>Stephanodiscaceae</taxon>
        <taxon>Stephanodiscus</taxon>
    </lineage>
</organism>
<dbReference type="EMBL" id="JALLAZ020001139">
    <property type="protein sequence ID" value="KAL3779946.1"/>
    <property type="molecule type" value="Genomic_DNA"/>
</dbReference>
<feature type="compositionally biased region" description="Acidic residues" evidence="5">
    <location>
        <begin position="204"/>
        <end position="215"/>
    </location>
</feature>
<comment type="caution">
    <text evidence="7">The sequence shown here is derived from an EMBL/GenBank/DDBJ whole genome shotgun (WGS) entry which is preliminary data.</text>
</comment>
<feature type="domain" description="MYND-type" evidence="6">
    <location>
        <begin position="4"/>
        <end position="62"/>
    </location>
</feature>
<dbReference type="Pfam" id="PF01753">
    <property type="entry name" value="zf-MYND"/>
    <property type="match status" value="1"/>
</dbReference>
<sequence>SRRCDRCGTSSPSLLRCSRCKSAWYCDRACQSLAWWHSNPPPGDDDDGGRGGGGGGGHREACRRSGRGGGKGGKTSRRGGEEKDDEDYDDDVLPAPTIVVEAFSEMMRHALSMDPHEAYARMRLAEDEVRRLRLRMSEGDSPRGTKAMCSSSSSSSSSSDREDSIVVRREEGADHRGDDDGGNVATGDDAGGEEGKMAGAGAGGDDEGTSPDDDGEERRATGDDGKGPLPSRKMTGDRHRERTMAVVGGSWPNRDGTLLSVECLPNVGSYRITLLRDTSSPPPPPPPPSSSSSSSSSPSSCVDVNGIPHSKDELHLVVCPASSDGGMVGGGSSSSSSLSSSRDILHHEVRLYRSRSVGTSSTSLALASASSAIDDRYLLLSAILPTPSSSSIEGPSATASIDANSISMRVQYRAAFGEDWPDRLPGVVFAGSSTSPSALNRLRCRSCRNRIVGPRPDDDEDDDEGRPSPPAIIRSVLPLPSGYWDDISDYLICYDGQATVDFASSAASASPGIAFEDDAVLVLHGRDLKAGGACVIDRVGGYGEHASARRRGGGDADADGGGDESTRGWRDKAVMRGETNRTVACANCCSTLGYVSDQSTYRLYKHLLDCGGPDGDVERSPFSDHSCGSFLAREMVRYAESEAVFAFVVGISDENDWTRTSAPDERILLRILSWDTPMSTVDGSVNDDAGGDDGFPRALRFRKVVKVIFEMATNEQDPRTSVANGNNQMEWRWRGTDFCCPPQTQLSESSNLKSGSSALEGGSSRPKASAIRIFFSKREWSELRESLIRGSRYFSEAVKDAFVLTKLGSTPGNRVRQNASLSFLPLVN</sequence>
<evidence type="ECO:0000313" key="7">
    <source>
        <dbReference type="EMBL" id="KAL3779946.1"/>
    </source>
</evidence>
<dbReference type="GO" id="GO:0008270">
    <property type="term" value="F:zinc ion binding"/>
    <property type="evidence" value="ECO:0007669"/>
    <property type="project" value="UniProtKB-KW"/>
</dbReference>
<evidence type="ECO:0000313" key="8">
    <source>
        <dbReference type="Proteomes" id="UP001530315"/>
    </source>
</evidence>
<name>A0ABD3NY77_9STRA</name>
<dbReference type="Gene3D" id="6.10.140.2220">
    <property type="match status" value="1"/>
</dbReference>
<accession>A0ABD3NY77</accession>
<proteinExistence type="predicted"/>
<feature type="compositionally biased region" description="Low complexity" evidence="5">
    <location>
        <begin position="290"/>
        <end position="300"/>
    </location>
</feature>
<dbReference type="AlphaFoldDB" id="A0ABD3NY77"/>
<feature type="region of interest" description="Disordered" evidence="5">
    <location>
        <begin position="545"/>
        <end position="568"/>
    </location>
</feature>
<keyword evidence="1" id="KW-0479">Metal-binding</keyword>
<evidence type="ECO:0000256" key="2">
    <source>
        <dbReference type="ARBA" id="ARBA00022771"/>
    </source>
</evidence>
<evidence type="ECO:0000256" key="3">
    <source>
        <dbReference type="ARBA" id="ARBA00022833"/>
    </source>
</evidence>
<dbReference type="Proteomes" id="UP001530315">
    <property type="component" value="Unassembled WGS sequence"/>
</dbReference>
<feature type="compositionally biased region" description="Acidic residues" evidence="5">
    <location>
        <begin position="82"/>
        <end position="92"/>
    </location>
</feature>
<evidence type="ECO:0000256" key="5">
    <source>
        <dbReference type="SAM" id="MobiDB-lite"/>
    </source>
</evidence>
<feature type="region of interest" description="Disordered" evidence="5">
    <location>
        <begin position="274"/>
        <end position="307"/>
    </location>
</feature>
<feature type="region of interest" description="Disordered" evidence="5">
    <location>
        <begin position="37"/>
        <end position="93"/>
    </location>
</feature>
<feature type="compositionally biased region" description="Pro residues" evidence="5">
    <location>
        <begin position="280"/>
        <end position="289"/>
    </location>
</feature>
<dbReference type="InterPro" id="IPR002893">
    <property type="entry name" value="Znf_MYND"/>
</dbReference>
<feature type="compositionally biased region" description="Basic and acidic residues" evidence="5">
    <location>
        <begin position="216"/>
        <end position="226"/>
    </location>
</feature>
<keyword evidence="3" id="KW-0862">Zinc</keyword>
<feature type="compositionally biased region" description="Low complexity" evidence="5">
    <location>
        <begin position="746"/>
        <end position="759"/>
    </location>
</feature>
<gene>
    <name evidence="7" type="ORF">ACHAW5_009429</name>
</gene>
<keyword evidence="2 4" id="KW-0863">Zinc-finger</keyword>
<feature type="region of interest" description="Disordered" evidence="5">
    <location>
        <begin position="450"/>
        <end position="472"/>
    </location>
</feature>
<feature type="region of interest" description="Disordered" evidence="5">
    <location>
        <begin position="744"/>
        <end position="764"/>
    </location>
</feature>